<dbReference type="Pfam" id="PF00300">
    <property type="entry name" value="His_Phos_1"/>
    <property type="match status" value="1"/>
</dbReference>
<dbReference type="OrthoDB" id="9783269at2"/>
<dbReference type="GO" id="GO:0005737">
    <property type="term" value="C:cytoplasm"/>
    <property type="evidence" value="ECO:0007669"/>
    <property type="project" value="TreeGrafter"/>
</dbReference>
<sequence length="203" mass="23675">MGNGVIVHLIRHEKTDGNVKRKYVGWTDESIITKRQHFDVPIQTSEVFGSDLKRCMETAQLYFPKAKYRSDKNLREIYFGDFEMKTYEQLKENSTYRTWIEEPTVITPPNGENFLAFKKRVLKSFQQIVCQNGQFTFIVHGGVIRTILSLFSPKVESFQQLVVTHRTIYTLSWAQIEDVKEGRRCESLLVVPIMEKENLSSTN</sequence>
<keyword evidence="2" id="KW-1185">Reference proteome</keyword>
<name>A0A3M8H740_9BACI</name>
<dbReference type="PANTHER" id="PTHR48100">
    <property type="entry name" value="BROAD-SPECIFICITY PHOSPHATASE YOR283W-RELATED"/>
    <property type="match status" value="1"/>
</dbReference>
<dbReference type="CDD" id="cd07067">
    <property type="entry name" value="HP_PGM_like"/>
    <property type="match status" value="1"/>
</dbReference>
<dbReference type="InterPro" id="IPR013078">
    <property type="entry name" value="His_Pase_superF_clade-1"/>
</dbReference>
<dbReference type="PANTHER" id="PTHR48100:SF1">
    <property type="entry name" value="HISTIDINE PHOSPHATASE FAMILY PROTEIN-RELATED"/>
    <property type="match status" value="1"/>
</dbReference>
<dbReference type="InterPro" id="IPR029033">
    <property type="entry name" value="His_PPase_superfam"/>
</dbReference>
<protein>
    <submittedName>
        <fullName evidence="1">Histidine phosphatase family protein</fullName>
    </submittedName>
</protein>
<dbReference type="InterPro" id="IPR050275">
    <property type="entry name" value="PGM_Phosphatase"/>
</dbReference>
<dbReference type="SUPFAM" id="SSF53254">
    <property type="entry name" value="Phosphoglycerate mutase-like"/>
    <property type="match status" value="1"/>
</dbReference>
<accession>A0A3M8H740</accession>
<proteinExistence type="predicted"/>
<reference evidence="1 2" key="1">
    <citation type="journal article" date="2014" name="Int. J. Syst. Evol. Microbiol.">
        <title>Lysinibacillus halotolerans sp. nov., isolated from saline-alkaline soil.</title>
        <authorList>
            <person name="Kong D."/>
            <person name="Wang Y."/>
            <person name="Zhao B."/>
            <person name="Li Y."/>
            <person name="Song J."/>
            <person name="Zhai Y."/>
            <person name="Zhang C."/>
            <person name="Wang H."/>
            <person name="Chen X."/>
            <person name="Zhao B."/>
            <person name="Ruan Z."/>
        </authorList>
    </citation>
    <scope>NUCLEOTIDE SEQUENCE [LARGE SCALE GENOMIC DNA]</scope>
    <source>
        <strain evidence="1 2">MCCC 1A12703</strain>
    </source>
</reference>
<dbReference type="GO" id="GO:0016791">
    <property type="term" value="F:phosphatase activity"/>
    <property type="evidence" value="ECO:0007669"/>
    <property type="project" value="TreeGrafter"/>
</dbReference>
<evidence type="ECO:0000313" key="1">
    <source>
        <dbReference type="EMBL" id="RNC98203.1"/>
    </source>
</evidence>
<dbReference type="Gene3D" id="3.40.50.1240">
    <property type="entry name" value="Phosphoglycerate mutase-like"/>
    <property type="match status" value="1"/>
</dbReference>
<dbReference type="AlphaFoldDB" id="A0A3M8H740"/>
<dbReference type="EMBL" id="RHLQ01000029">
    <property type="protein sequence ID" value="RNC98203.1"/>
    <property type="molecule type" value="Genomic_DNA"/>
</dbReference>
<evidence type="ECO:0000313" key="2">
    <source>
        <dbReference type="Proteomes" id="UP000279909"/>
    </source>
</evidence>
<dbReference type="Proteomes" id="UP000279909">
    <property type="component" value="Unassembled WGS sequence"/>
</dbReference>
<gene>
    <name evidence="1" type="ORF">EC501_11980</name>
</gene>
<organism evidence="1 2">
    <name type="scientific">Lysinibacillus halotolerans</name>
    <dbReference type="NCBI Taxonomy" id="1368476"/>
    <lineage>
        <taxon>Bacteria</taxon>
        <taxon>Bacillati</taxon>
        <taxon>Bacillota</taxon>
        <taxon>Bacilli</taxon>
        <taxon>Bacillales</taxon>
        <taxon>Bacillaceae</taxon>
        <taxon>Lysinibacillus</taxon>
    </lineage>
</organism>
<dbReference type="RefSeq" id="WP_122972538.1">
    <property type="nucleotide sequence ID" value="NZ_RHLQ01000029.1"/>
</dbReference>
<comment type="caution">
    <text evidence="1">The sequence shown here is derived from an EMBL/GenBank/DDBJ whole genome shotgun (WGS) entry which is preliminary data.</text>
</comment>